<keyword evidence="7 10" id="KW-0472">Membrane</keyword>
<organism evidence="11 12">
    <name type="scientific">Candidatus Scatomorpha intestinigallinarum</name>
    <dbReference type="NCBI Taxonomy" id="2840923"/>
    <lineage>
        <taxon>Bacteria</taxon>
        <taxon>Bacillati</taxon>
        <taxon>Bacillota</taxon>
        <taxon>Clostridia</taxon>
        <taxon>Eubacteriales</taxon>
        <taxon>Candidatus Scatomorpha</taxon>
    </lineage>
</organism>
<comment type="catalytic activity">
    <reaction evidence="10">
        <text>an acyl phosphate + sn-glycerol 3-phosphate = a 1-acyl-sn-glycero-3-phosphate + phosphate</text>
        <dbReference type="Rhea" id="RHEA:34075"/>
        <dbReference type="ChEBI" id="CHEBI:43474"/>
        <dbReference type="ChEBI" id="CHEBI:57597"/>
        <dbReference type="ChEBI" id="CHEBI:57970"/>
        <dbReference type="ChEBI" id="CHEBI:59918"/>
        <dbReference type="EC" id="2.3.1.275"/>
    </reaction>
</comment>
<reference evidence="11" key="2">
    <citation type="journal article" date="2021" name="PeerJ">
        <title>Extensive microbial diversity within the chicken gut microbiome revealed by metagenomics and culture.</title>
        <authorList>
            <person name="Gilroy R."/>
            <person name="Ravi A."/>
            <person name="Getino M."/>
            <person name="Pursley I."/>
            <person name="Horton D.L."/>
            <person name="Alikhan N.F."/>
            <person name="Baker D."/>
            <person name="Gharbi K."/>
            <person name="Hall N."/>
            <person name="Watson M."/>
            <person name="Adriaenssens E.M."/>
            <person name="Foster-Nyarko E."/>
            <person name="Jarju S."/>
            <person name="Secka A."/>
            <person name="Antonio M."/>
            <person name="Oren A."/>
            <person name="Chaudhuri R.R."/>
            <person name="La Ragione R."/>
            <person name="Hildebrand F."/>
            <person name="Pallen M.J."/>
        </authorList>
    </citation>
    <scope>NUCLEOTIDE SEQUENCE</scope>
    <source>
        <strain evidence="11">ChiGjej3B3-7149</strain>
    </source>
</reference>
<evidence type="ECO:0000256" key="6">
    <source>
        <dbReference type="ARBA" id="ARBA00023098"/>
    </source>
</evidence>
<reference evidence="11" key="1">
    <citation type="submission" date="2020-10" db="EMBL/GenBank/DDBJ databases">
        <authorList>
            <person name="Gilroy R."/>
        </authorList>
    </citation>
    <scope>NUCLEOTIDE SEQUENCE</scope>
    <source>
        <strain evidence="11">ChiGjej3B3-7149</strain>
    </source>
</reference>
<evidence type="ECO:0000313" key="12">
    <source>
        <dbReference type="Proteomes" id="UP000824238"/>
    </source>
</evidence>
<keyword evidence="8 10" id="KW-0594">Phospholipid biosynthesis</keyword>
<dbReference type="HAMAP" id="MF_01043">
    <property type="entry name" value="PlsY"/>
    <property type="match status" value="1"/>
</dbReference>
<evidence type="ECO:0000256" key="8">
    <source>
        <dbReference type="ARBA" id="ARBA00023209"/>
    </source>
</evidence>
<comment type="function">
    <text evidence="10">Catalyzes the transfer of an acyl group from acyl-phosphate (acyl-PO(4)) to glycerol-3-phosphate (G3P) to form lysophosphatidic acid (LPA). This enzyme utilizes acyl-phosphate as fatty acyl donor, but not acyl-CoA or acyl-ACP.</text>
</comment>
<comment type="caution">
    <text evidence="10">Lacks conserved residue(s) required for the propagation of feature annotation.</text>
</comment>
<dbReference type="Proteomes" id="UP000824238">
    <property type="component" value="Unassembled WGS sequence"/>
</dbReference>
<dbReference type="GO" id="GO:0005886">
    <property type="term" value="C:plasma membrane"/>
    <property type="evidence" value="ECO:0007669"/>
    <property type="project" value="UniProtKB-SubCell"/>
</dbReference>
<feature type="transmembrane region" description="Helical" evidence="10">
    <location>
        <begin position="169"/>
        <end position="190"/>
    </location>
</feature>
<dbReference type="AlphaFoldDB" id="A0A9D1IZ90"/>
<keyword evidence="5 10" id="KW-1133">Transmembrane helix</keyword>
<evidence type="ECO:0000256" key="3">
    <source>
        <dbReference type="ARBA" id="ARBA00022679"/>
    </source>
</evidence>
<proteinExistence type="inferred from homology"/>
<evidence type="ECO:0000256" key="7">
    <source>
        <dbReference type="ARBA" id="ARBA00023136"/>
    </source>
</evidence>
<keyword evidence="1 10" id="KW-1003">Cell membrane</keyword>
<dbReference type="EMBL" id="DVHH01000152">
    <property type="protein sequence ID" value="HIR55147.1"/>
    <property type="molecule type" value="Genomic_DNA"/>
</dbReference>
<feature type="transmembrane region" description="Helical" evidence="10">
    <location>
        <begin position="95"/>
        <end position="116"/>
    </location>
</feature>
<keyword evidence="11" id="KW-0012">Acyltransferase</keyword>
<dbReference type="Pfam" id="PF02660">
    <property type="entry name" value="G3P_acyltransf"/>
    <property type="match status" value="1"/>
</dbReference>
<evidence type="ECO:0000313" key="11">
    <source>
        <dbReference type="EMBL" id="HIR55147.1"/>
    </source>
</evidence>
<accession>A0A9D1IZ90</accession>
<comment type="caution">
    <text evidence="11">The sequence shown here is derived from an EMBL/GenBank/DDBJ whole genome shotgun (WGS) entry which is preliminary data.</text>
</comment>
<keyword evidence="6 10" id="KW-0443">Lipid metabolism</keyword>
<comment type="similarity">
    <text evidence="10">Belongs to the PlsY family.</text>
</comment>
<dbReference type="InterPro" id="IPR003811">
    <property type="entry name" value="G3P_acylTferase_PlsY"/>
</dbReference>
<name>A0A9D1IZ90_9FIRM</name>
<dbReference type="PANTHER" id="PTHR30309">
    <property type="entry name" value="INNER MEMBRANE PROTEIN YGIH"/>
    <property type="match status" value="1"/>
</dbReference>
<evidence type="ECO:0000256" key="5">
    <source>
        <dbReference type="ARBA" id="ARBA00022989"/>
    </source>
</evidence>
<comment type="pathway">
    <text evidence="10">Lipid metabolism; phospholipid metabolism.</text>
</comment>
<evidence type="ECO:0000256" key="4">
    <source>
        <dbReference type="ARBA" id="ARBA00022692"/>
    </source>
</evidence>
<dbReference type="SMART" id="SM01207">
    <property type="entry name" value="G3P_acyltransf"/>
    <property type="match status" value="1"/>
</dbReference>
<dbReference type="GO" id="GO:0043772">
    <property type="term" value="F:acyl-phosphate glycerol-3-phosphate acyltransferase activity"/>
    <property type="evidence" value="ECO:0007669"/>
    <property type="project" value="UniProtKB-UniRule"/>
</dbReference>
<keyword evidence="4 10" id="KW-0812">Transmembrane</keyword>
<protein>
    <recommendedName>
        <fullName evidence="10">Glycerol-3-phosphate acyltransferase</fullName>
    </recommendedName>
    <alternativeName>
        <fullName evidence="10">Acyl-PO4 G3P acyltransferase</fullName>
    </alternativeName>
    <alternativeName>
        <fullName evidence="10">Acyl-phosphate--glycerol-3-phosphate acyltransferase</fullName>
    </alternativeName>
    <alternativeName>
        <fullName evidence="10">G3P acyltransferase</fullName>
        <shortName evidence="10">GPAT</shortName>
        <ecNumber evidence="10">2.3.1.275</ecNumber>
    </alternativeName>
    <alternativeName>
        <fullName evidence="10">Lysophosphatidic acid synthase</fullName>
        <shortName evidence="10">LPA synthase</shortName>
    </alternativeName>
</protein>
<evidence type="ECO:0000256" key="2">
    <source>
        <dbReference type="ARBA" id="ARBA00022516"/>
    </source>
</evidence>
<feature type="transmembrane region" description="Helical" evidence="10">
    <location>
        <begin position="123"/>
        <end position="149"/>
    </location>
</feature>
<sequence>MLTPVLLVLIAIAAYLLGSVNGAIIVSRYLFHSDVRTMGSGNAGLTNFYRNYGAKGIAGVLGIDIAKGALAPLIGGLVFGLATSDPLLEQEYLRVGRLFATFCLVLGHVFPVFYGFRGGKGILCGAAATFVIDYNAGVIALVVFALAFLLTRYVSLGSILGAVSVPVTLVAKGFSGLCMILIGLSVLLIIMKHAENIVRIARHREPRFVFRRDLSHKLDDDKF</sequence>
<comment type="subcellular location">
    <subcellularLocation>
        <location evidence="10">Cell membrane</location>
        <topology evidence="10">Multi-pass membrane protein</topology>
    </subcellularLocation>
</comment>
<comment type="subunit">
    <text evidence="10">Probably interacts with PlsX.</text>
</comment>
<dbReference type="EC" id="2.3.1.275" evidence="10"/>
<evidence type="ECO:0000256" key="10">
    <source>
        <dbReference type="HAMAP-Rule" id="MF_01043"/>
    </source>
</evidence>
<dbReference type="GO" id="GO:0008654">
    <property type="term" value="P:phospholipid biosynthetic process"/>
    <property type="evidence" value="ECO:0007669"/>
    <property type="project" value="UniProtKB-UniRule"/>
</dbReference>
<keyword evidence="3 10" id="KW-0808">Transferase</keyword>
<evidence type="ECO:0000256" key="1">
    <source>
        <dbReference type="ARBA" id="ARBA00022475"/>
    </source>
</evidence>
<dbReference type="PANTHER" id="PTHR30309:SF0">
    <property type="entry name" value="GLYCEROL-3-PHOSPHATE ACYLTRANSFERASE-RELATED"/>
    <property type="match status" value="1"/>
</dbReference>
<evidence type="ECO:0000256" key="9">
    <source>
        <dbReference type="ARBA" id="ARBA00023264"/>
    </source>
</evidence>
<keyword evidence="9 10" id="KW-1208">Phospholipid metabolism</keyword>
<gene>
    <name evidence="10" type="primary">plsY</name>
    <name evidence="11" type="ORF">IAD36_06115</name>
</gene>
<keyword evidence="2 10" id="KW-0444">Lipid biosynthesis</keyword>